<dbReference type="Proteomes" id="UP000218267">
    <property type="component" value="Chromosome"/>
</dbReference>
<feature type="domain" description="Helicase C-terminal" evidence="9">
    <location>
        <begin position="234"/>
        <end position="379"/>
    </location>
</feature>
<evidence type="ECO:0000256" key="1">
    <source>
        <dbReference type="ARBA" id="ARBA00022741"/>
    </source>
</evidence>
<dbReference type="AlphaFoldDB" id="A0A1Y1CNM4"/>
<feature type="domain" description="Helicase ATP-binding" evidence="8">
    <location>
        <begin position="32"/>
        <end position="207"/>
    </location>
</feature>
<dbReference type="SUPFAM" id="SSF52540">
    <property type="entry name" value="P-loop containing nucleoside triphosphate hydrolases"/>
    <property type="match status" value="1"/>
</dbReference>
<dbReference type="SMART" id="SM00487">
    <property type="entry name" value="DEXDc"/>
    <property type="match status" value="1"/>
</dbReference>
<dbReference type="InterPro" id="IPR044742">
    <property type="entry name" value="DEAD/DEAH_RhlB"/>
</dbReference>
<evidence type="ECO:0000259" key="10">
    <source>
        <dbReference type="PROSITE" id="PS51195"/>
    </source>
</evidence>
<dbReference type="GO" id="GO:0005524">
    <property type="term" value="F:ATP binding"/>
    <property type="evidence" value="ECO:0007669"/>
    <property type="project" value="UniProtKB-KW"/>
</dbReference>
<keyword evidence="12" id="KW-1185">Reference proteome</keyword>
<dbReference type="SMART" id="SM00490">
    <property type="entry name" value="HELICc"/>
    <property type="match status" value="1"/>
</dbReference>
<feature type="short sequence motif" description="Q motif" evidence="6">
    <location>
        <begin position="1"/>
        <end position="29"/>
    </location>
</feature>
<evidence type="ECO:0000313" key="12">
    <source>
        <dbReference type="Proteomes" id="UP000218267"/>
    </source>
</evidence>
<keyword evidence="4" id="KW-0067">ATP-binding</keyword>
<dbReference type="EMBL" id="AP018042">
    <property type="protein sequence ID" value="BAX82017.1"/>
    <property type="molecule type" value="Genomic_DNA"/>
</dbReference>
<dbReference type="KEGG" id="mbas:ALGA_3725"/>
<evidence type="ECO:0000259" key="8">
    <source>
        <dbReference type="PROSITE" id="PS51192"/>
    </source>
</evidence>
<proteinExistence type="inferred from homology"/>
<sequence>MKFSQYSFSPDIKRNLEDLGFNRPTDIQFKAIPPIVRGEDVLAIAQTGTGKTAAFAIPIIDKLHKGKKSKSSNGIKCVVMVPTRELAIQITEVFQKIGKHTKVTSFCVFGGVEQAPQIASLQDGIDILITTPGRMFDLTNQGFIQLDKVETLVLDEADHMLDLGFIKDIQDLICFLPKNRQTLFFSATITPKIKKLAYSLVRSAIRIQISPKDPVSKNVEHGVAFVGMDDKRFFLERMIKEHVESKILVFVRTKVRAERVHKAMQRVGIETQTIHGDREQDDRLIALNAFKTGEVKILIATDVSARGIDIPNVDYVVNYDMPDVAENYVHRVGRTGRGVQKGLAISFCDPTEEKKLLADVEEFTGTEIQVMDISKGDYSATIDFSEDYAKSLKELMNEAEDFLDNPKKKKSKKKVPAKKAPKKKKK</sequence>
<organism evidence="11 12">
    <name type="scientific">Labilibaculum antarcticum</name>
    <dbReference type="NCBI Taxonomy" id="1717717"/>
    <lineage>
        <taxon>Bacteria</taxon>
        <taxon>Pseudomonadati</taxon>
        <taxon>Bacteroidota</taxon>
        <taxon>Bacteroidia</taxon>
        <taxon>Marinilabiliales</taxon>
        <taxon>Marinifilaceae</taxon>
        <taxon>Labilibaculum</taxon>
    </lineage>
</organism>
<keyword evidence="2" id="KW-0378">Hydrolase</keyword>
<dbReference type="PANTHER" id="PTHR47959:SF13">
    <property type="entry name" value="ATP-DEPENDENT RNA HELICASE RHLE"/>
    <property type="match status" value="1"/>
</dbReference>
<evidence type="ECO:0000256" key="3">
    <source>
        <dbReference type="ARBA" id="ARBA00022806"/>
    </source>
</evidence>
<dbReference type="InterPro" id="IPR014014">
    <property type="entry name" value="RNA_helicase_DEAD_Q_motif"/>
</dbReference>
<accession>A0A1Y1CNM4</accession>
<evidence type="ECO:0000256" key="2">
    <source>
        <dbReference type="ARBA" id="ARBA00022801"/>
    </source>
</evidence>
<dbReference type="CDD" id="cd18787">
    <property type="entry name" value="SF2_C_DEAD"/>
    <property type="match status" value="1"/>
</dbReference>
<evidence type="ECO:0000256" key="6">
    <source>
        <dbReference type="PROSITE-ProRule" id="PRU00552"/>
    </source>
</evidence>
<dbReference type="GO" id="GO:0003676">
    <property type="term" value="F:nucleic acid binding"/>
    <property type="evidence" value="ECO:0007669"/>
    <property type="project" value="InterPro"/>
</dbReference>
<dbReference type="InterPro" id="IPR050079">
    <property type="entry name" value="DEAD_box_RNA_helicase"/>
</dbReference>
<dbReference type="CDD" id="cd00268">
    <property type="entry name" value="DEADc"/>
    <property type="match status" value="1"/>
</dbReference>
<dbReference type="PROSITE" id="PS51195">
    <property type="entry name" value="Q_MOTIF"/>
    <property type="match status" value="1"/>
</dbReference>
<dbReference type="PANTHER" id="PTHR47959">
    <property type="entry name" value="ATP-DEPENDENT RNA HELICASE RHLE-RELATED"/>
    <property type="match status" value="1"/>
</dbReference>
<keyword evidence="1" id="KW-0547">Nucleotide-binding</keyword>
<dbReference type="Pfam" id="PF00271">
    <property type="entry name" value="Helicase_C"/>
    <property type="match status" value="1"/>
</dbReference>
<evidence type="ECO:0000256" key="7">
    <source>
        <dbReference type="SAM" id="MobiDB-lite"/>
    </source>
</evidence>
<gene>
    <name evidence="11" type="ORF">ALGA_3725</name>
</gene>
<evidence type="ECO:0000256" key="4">
    <source>
        <dbReference type="ARBA" id="ARBA00022840"/>
    </source>
</evidence>
<dbReference type="GO" id="GO:0003724">
    <property type="term" value="F:RNA helicase activity"/>
    <property type="evidence" value="ECO:0007669"/>
    <property type="project" value="InterPro"/>
</dbReference>
<dbReference type="PROSITE" id="PS51192">
    <property type="entry name" value="HELICASE_ATP_BIND_1"/>
    <property type="match status" value="1"/>
</dbReference>
<dbReference type="InterPro" id="IPR027417">
    <property type="entry name" value="P-loop_NTPase"/>
</dbReference>
<dbReference type="Gene3D" id="3.40.50.300">
    <property type="entry name" value="P-loop containing nucleotide triphosphate hydrolases"/>
    <property type="match status" value="2"/>
</dbReference>
<dbReference type="InterPro" id="IPR001650">
    <property type="entry name" value="Helicase_C-like"/>
</dbReference>
<feature type="domain" description="DEAD-box RNA helicase Q" evidence="10">
    <location>
        <begin position="1"/>
        <end position="29"/>
    </location>
</feature>
<keyword evidence="3 11" id="KW-0347">Helicase</keyword>
<reference evidence="12" key="2">
    <citation type="journal article" date="2020" name="Antonie Van Leeuwenhoek">
        <title>Labilibaculum antarcticum sp. nov., a novel facultative anaerobic, psychrotorelant bacterium isolated from marine sediment of Antarctica.</title>
        <authorList>
            <person name="Watanabe M."/>
            <person name="Kojima H."/>
            <person name="Fukui M."/>
        </authorList>
    </citation>
    <scope>NUCLEOTIDE SEQUENCE [LARGE SCALE GENOMIC DNA]</scope>
    <source>
        <strain evidence="12">SPP2</strain>
    </source>
</reference>
<dbReference type="InterPro" id="IPR014001">
    <property type="entry name" value="Helicase_ATP-bd"/>
</dbReference>
<evidence type="ECO:0000313" key="11">
    <source>
        <dbReference type="EMBL" id="BAX82017.1"/>
    </source>
</evidence>
<reference evidence="11 12" key="1">
    <citation type="journal article" date="2018" name="Mar. Genomics">
        <title>Complete genome sequence of Marinifilaceae bacterium strain SPP2, isolated from the Antarctic marine sediment.</title>
        <authorList>
            <person name="Watanabe M."/>
            <person name="Kojima H."/>
            <person name="Fukui M."/>
        </authorList>
    </citation>
    <scope>NUCLEOTIDE SEQUENCE [LARGE SCALE GENOMIC DNA]</scope>
    <source>
        <strain evidence="11 12">SPP2</strain>
    </source>
</reference>
<comment type="similarity">
    <text evidence="5">Belongs to the DEAD box helicase family.</text>
</comment>
<dbReference type="OrthoDB" id="974172at2"/>
<evidence type="ECO:0000256" key="5">
    <source>
        <dbReference type="ARBA" id="ARBA00038437"/>
    </source>
</evidence>
<feature type="region of interest" description="Disordered" evidence="7">
    <location>
        <begin position="403"/>
        <end position="426"/>
    </location>
</feature>
<dbReference type="GO" id="GO:0016787">
    <property type="term" value="F:hydrolase activity"/>
    <property type="evidence" value="ECO:0007669"/>
    <property type="project" value="UniProtKB-KW"/>
</dbReference>
<name>A0A1Y1CNM4_9BACT</name>
<dbReference type="InterPro" id="IPR011545">
    <property type="entry name" value="DEAD/DEAH_box_helicase_dom"/>
</dbReference>
<dbReference type="Pfam" id="PF00270">
    <property type="entry name" value="DEAD"/>
    <property type="match status" value="1"/>
</dbReference>
<feature type="compositionally biased region" description="Basic residues" evidence="7">
    <location>
        <begin position="407"/>
        <end position="426"/>
    </location>
</feature>
<dbReference type="GO" id="GO:0005829">
    <property type="term" value="C:cytosol"/>
    <property type="evidence" value="ECO:0007669"/>
    <property type="project" value="TreeGrafter"/>
</dbReference>
<dbReference type="PROSITE" id="PS51194">
    <property type="entry name" value="HELICASE_CTER"/>
    <property type="match status" value="1"/>
</dbReference>
<dbReference type="RefSeq" id="WP_096431959.1">
    <property type="nucleotide sequence ID" value="NZ_AP018042.1"/>
</dbReference>
<protein>
    <submittedName>
        <fullName evidence="11">RNA helicase</fullName>
    </submittedName>
</protein>
<evidence type="ECO:0000259" key="9">
    <source>
        <dbReference type="PROSITE" id="PS51194"/>
    </source>
</evidence>